<keyword evidence="4 7" id="KW-0472">Membrane</keyword>
<evidence type="ECO:0000256" key="5">
    <source>
        <dbReference type="ARBA" id="ARBA00023157"/>
    </source>
</evidence>
<keyword evidence="2 7" id="KW-0812">Transmembrane</keyword>
<evidence type="ECO:0000259" key="10">
    <source>
        <dbReference type="PROSITE" id="PS50261"/>
    </source>
</evidence>
<dbReference type="InterPro" id="IPR000203">
    <property type="entry name" value="GPS"/>
</dbReference>
<evidence type="ECO:0000256" key="3">
    <source>
        <dbReference type="ARBA" id="ARBA00022989"/>
    </source>
</evidence>
<name>A0ABP0GL06_CLALP</name>
<organism evidence="11 12">
    <name type="scientific">Clavelina lepadiformis</name>
    <name type="common">Light-bulb sea squirt</name>
    <name type="synonym">Ascidia lepadiformis</name>
    <dbReference type="NCBI Taxonomy" id="159417"/>
    <lineage>
        <taxon>Eukaryota</taxon>
        <taxon>Metazoa</taxon>
        <taxon>Chordata</taxon>
        <taxon>Tunicata</taxon>
        <taxon>Ascidiacea</taxon>
        <taxon>Aplousobranchia</taxon>
        <taxon>Clavelinidae</taxon>
        <taxon>Clavelina</taxon>
    </lineage>
</organism>
<reference evidence="11 12" key="1">
    <citation type="submission" date="2024-02" db="EMBL/GenBank/DDBJ databases">
        <authorList>
            <person name="Daric V."/>
            <person name="Darras S."/>
        </authorList>
    </citation>
    <scope>NUCLEOTIDE SEQUENCE [LARGE SCALE GENOMIC DNA]</scope>
</reference>
<accession>A0ABP0GL06</accession>
<protein>
    <submittedName>
        <fullName evidence="11">Uncharacterized protein</fullName>
    </submittedName>
</protein>
<dbReference type="Gene3D" id="1.20.1070.10">
    <property type="entry name" value="Rhodopsin 7-helix transmembrane proteins"/>
    <property type="match status" value="1"/>
</dbReference>
<dbReference type="Pfam" id="PF01825">
    <property type="entry name" value="GPS"/>
    <property type="match status" value="1"/>
</dbReference>
<feature type="transmembrane region" description="Helical" evidence="7">
    <location>
        <begin position="878"/>
        <end position="900"/>
    </location>
</feature>
<feature type="transmembrane region" description="Helical" evidence="7">
    <location>
        <begin position="783"/>
        <end position="809"/>
    </location>
</feature>
<feature type="transmembrane region" description="Helical" evidence="7">
    <location>
        <begin position="683"/>
        <end position="708"/>
    </location>
</feature>
<dbReference type="InterPro" id="IPR017981">
    <property type="entry name" value="GPCR_2-like_7TM"/>
</dbReference>
<comment type="subcellular location">
    <subcellularLocation>
        <location evidence="1">Membrane</location>
        <topology evidence="1">Multi-pass membrane protein</topology>
    </subcellularLocation>
</comment>
<proteinExistence type="predicted"/>
<dbReference type="EMBL" id="CAWYQH010000130">
    <property type="protein sequence ID" value="CAK8692439.1"/>
    <property type="molecule type" value="Genomic_DNA"/>
</dbReference>
<evidence type="ECO:0000256" key="2">
    <source>
        <dbReference type="ARBA" id="ARBA00022692"/>
    </source>
</evidence>
<evidence type="ECO:0000313" key="11">
    <source>
        <dbReference type="EMBL" id="CAK8692439.1"/>
    </source>
</evidence>
<feature type="domain" description="G-protein coupled receptors family 2 profile 2" evidence="10">
    <location>
        <begin position="619"/>
        <end position="901"/>
    </location>
</feature>
<keyword evidence="8" id="KW-0732">Signal</keyword>
<keyword evidence="5" id="KW-1015">Disulfide bond</keyword>
<dbReference type="InterPro" id="IPR000832">
    <property type="entry name" value="GPCR_2_secretin-like"/>
</dbReference>
<dbReference type="Proteomes" id="UP001642483">
    <property type="component" value="Unassembled WGS sequence"/>
</dbReference>
<keyword evidence="3 7" id="KW-1133">Transmembrane helix</keyword>
<feature type="transmembrane region" description="Helical" evidence="7">
    <location>
        <begin position="729"/>
        <end position="751"/>
    </location>
</feature>
<feature type="compositionally biased region" description="Polar residues" evidence="6">
    <location>
        <begin position="954"/>
        <end position="981"/>
    </location>
</feature>
<dbReference type="Gene3D" id="2.60.220.50">
    <property type="match status" value="1"/>
</dbReference>
<dbReference type="PRINTS" id="PR00249">
    <property type="entry name" value="GPCRSECRETIN"/>
</dbReference>
<evidence type="ECO:0000256" key="1">
    <source>
        <dbReference type="ARBA" id="ARBA00004141"/>
    </source>
</evidence>
<feature type="transmembrane region" description="Helical" evidence="7">
    <location>
        <begin position="654"/>
        <end position="677"/>
    </location>
</feature>
<feature type="chain" id="PRO_5047318004" evidence="8">
    <location>
        <begin position="20"/>
        <end position="1001"/>
    </location>
</feature>
<keyword evidence="12" id="KW-1185">Reference proteome</keyword>
<dbReference type="InterPro" id="IPR046338">
    <property type="entry name" value="GAIN_dom_sf"/>
</dbReference>
<comment type="caution">
    <text evidence="11">The sequence shown here is derived from an EMBL/GenBank/DDBJ whole genome shotgun (WGS) entry which is preliminary data.</text>
</comment>
<feature type="signal peptide" evidence="8">
    <location>
        <begin position="1"/>
        <end position="19"/>
    </location>
</feature>
<feature type="domain" description="GAIN-B" evidence="9">
    <location>
        <begin position="444"/>
        <end position="610"/>
    </location>
</feature>
<evidence type="ECO:0000256" key="6">
    <source>
        <dbReference type="SAM" id="MobiDB-lite"/>
    </source>
</evidence>
<dbReference type="PANTHER" id="PTHR12011">
    <property type="entry name" value="ADHESION G-PROTEIN COUPLED RECEPTOR"/>
    <property type="match status" value="1"/>
</dbReference>
<dbReference type="PROSITE" id="PS50261">
    <property type="entry name" value="G_PROTEIN_RECEP_F2_4"/>
    <property type="match status" value="1"/>
</dbReference>
<evidence type="ECO:0000256" key="4">
    <source>
        <dbReference type="ARBA" id="ARBA00023136"/>
    </source>
</evidence>
<feature type="transmembrane region" description="Helical" evidence="7">
    <location>
        <begin position="838"/>
        <end position="858"/>
    </location>
</feature>
<gene>
    <name evidence="11" type="ORF">CVLEPA_LOCUS25705</name>
</gene>
<feature type="transmembrane region" description="Helical" evidence="7">
    <location>
        <begin position="621"/>
        <end position="642"/>
    </location>
</feature>
<evidence type="ECO:0000256" key="7">
    <source>
        <dbReference type="SAM" id="Phobius"/>
    </source>
</evidence>
<evidence type="ECO:0000256" key="8">
    <source>
        <dbReference type="SAM" id="SignalP"/>
    </source>
</evidence>
<feature type="region of interest" description="Disordered" evidence="6">
    <location>
        <begin position="954"/>
        <end position="1001"/>
    </location>
</feature>
<dbReference type="PANTHER" id="PTHR12011:SF471">
    <property type="entry name" value="G-PROTEIN COUPLED RECEPTORS FAMILY 2 PROFILE 2 DOMAIN-CONTAINING PROTEIN"/>
    <property type="match status" value="1"/>
</dbReference>
<dbReference type="Pfam" id="PF00002">
    <property type="entry name" value="7tm_2"/>
    <property type="match status" value="1"/>
</dbReference>
<dbReference type="InterPro" id="IPR057244">
    <property type="entry name" value="GAIN_B"/>
</dbReference>
<dbReference type="SMART" id="SM00303">
    <property type="entry name" value="GPS"/>
    <property type="match status" value="1"/>
</dbReference>
<dbReference type="PROSITE" id="PS50221">
    <property type="entry name" value="GAIN_B"/>
    <property type="match status" value="1"/>
</dbReference>
<evidence type="ECO:0000313" key="12">
    <source>
        <dbReference type="Proteomes" id="UP001642483"/>
    </source>
</evidence>
<evidence type="ECO:0000259" key="9">
    <source>
        <dbReference type="PROSITE" id="PS50221"/>
    </source>
</evidence>
<sequence length="1001" mass="112184">MTFKLLLLLVYFILEFSLARSSGSADICSAVTVTDLRDACSLRDHVNELPACDELKNKAWTEDSCLQNNNCCWDEEKNFCFKKPVKCYVDLRLEKCFATARHSTSAIGIYTGYSPNGSYCHINSLVIDGAAKELFRYKTDVGFPITFDNCSKWWNVKVIKREDGTCSVFKVSDDGVEHNLEPQGKMYFNKSCIIKKNNYLYEFPYSGPHTARKCACKVDAWLQADDEDLPVANRVKNYIKEKEHHSTCTQVLGVIVRASWKEKVSVLNHNEANVMLDALDNLTHHEALPFESSNEVERKVCQISSRCRASKDTNFGVTDRHNISLFDAGVFIESTQKIADYPFYEGIEKKSAKQIIKKTTSVVSNIIQTVSRESEVDQDYVIAASRSTTVGLETTKPRYVEHEEYKNIKQKEFELKQDLFRTLESMSTTVALHVKPSSNETDVLIEEVNSNVDLQLVVTNSKNIESVFDKTHITSSAFFNNDQVSVIGFPHQKTNSNADSVAVLSVFYKYPTPEYGVLPRRISNYVSVNARKFIEGRPVSLSVPVNFTLHSTASNVSNDVTKYCAYLVSNISEELWDEFGCQTFNSDNGTSCSCNHTTHFAVLMKTSGTELPPEHDKALEIISMILGSVSIACLCVTVLVFIHYRRTLLKDRMLLHFHLIIALLGGYISLLTSSIFTSPDAEVASVSCIAFAVVTHFFFLSVFFWALVEGLYLFYKIVMVFERKWAEFLPTYAPIVGWFVPFSIVTTTFVLTRYSFPFGPENATEDAYASPSSCFLRYDSSVIWTYVGPVLGIIGINLLILIKVMYVIFKSSCTSSRLASADKSTRVNESLKRASRGALILLPILGVPAVVGILYSFYNENQTGEVLPNVGIAVGTMGAYLQVIFVGIQGICIFLFYCVWNAEVRGAYELAARRRRSAGSLGSSFSQRKRSRVPLLFSRSNSVAEVAQPERTCQRSYSSASNTRRFTNSSTVVGRSYSQRPTYGRSVSHEGHASSSRTSVL</sequence>